<reference evidence="12 13" key="1">
    <citation type="journal article" date="2014" name="Genome Biol. Evol.">
        <title>The secreted proteins of Achlya hypogyna and Thraustotheca clavata identify the ancestral oomycete secretome and reveal gene acquisitions by horizontal gene transfer.</title>
        <authorList>
            <person name="Misner I."/>
            <person name="Blouin N."/>
            <person name="Leonard G."/>
            <person name="Richards T.A."/>
            <person name="Lane C.E."/>
        </authorList>
    </citation>
    <scope>NUCLEOTIDE SEQUENCE [LARGE SCALE GENOMIC DNA]</scope>
    <source>
        <strain evidence="12 13">ATCC 34112</strain>
    </source>
</reference>
<dbReference type="CDD" id="cd09080">
    <property type="entry name" value="TDP2"/>
    <property type="match status" value="1"/>
</dbReference>
<evidence type="ECO:0000256" key="10">
    <source>
        <dbReference type="ARBA" id="ARBA00023242"/>
    </source>
</evidence>
<dbReference type="GO" id="GO:0070260">
    <property type="term" value="F:5'-tyrosyl-DNA phosphodiesterase activity"/>
    <property type="evidence" value="ECO:0007669"/>
    <property type="project" value="TreeGrafter"/>
</dbReference>
<evidence type="ECO:0000256" key="5">
    <source>
        <dbReference type="ARBA" id="ARBA00022723"/>
    </source>
</evidence>
<dbReference type="OrthoDB" id="9975959at2759"/>
<evidence type="ECO:0000256" key="4">
    <source>
        <dbReference type="ARBA" id="ARBA00022722"/>
    </source>
</evidence>
<evidence type="ECO:0000313" key="12">
    <source>
        <dbReference type="EMBL" id="OQS05301.1"/>
    </source>
</evidence>
<comment type="cofactor">
    <cofactor evidence="1">
        <name>Mn(2+)</name>
        <dbReference type="ChEBI" id="CHEBI:29035"/>
    </cofactor>
</comment>
<dbReference type="SUPFAM" id="SSF56219">
    <property type="entry name" value="DNase I-like"/>
    <property type="match status" value="1"/>
</dbReference>
<dbReference type="GO" id="GO:0006302">
    <property type="term" value="P:double-strand break repair"/>
    <property type="evidence" value="ECO:0007669"/>
    <property type="project" value="TreeGrafter"/>
</dbReference>
<dbReference type="Pfam" id="PF03372">
    <property type="entry name" value="Exo_endo_phos"/>
    <property type="match status" value="1"/>
</dbReference>
<keyword evidence="7" id="KW-0378">Hydrolase</keyword>
<dbReference type="InterPro" id="IPR051547">
    <property type="entry name" value="TDP2-like"/>
</dbReference>
<comment type="cofactor">
    <cofactor evidence="2">
        <name>Mg(2+)</name>
        <dbReference type="ChEBI" id="CHEBI:18420"/>
    </cofactor>
</comment>
<dbReference type="Proteomes" id="UP000243217">
    <property type="component" value="Unassembled WGS sequence"/>
</dbReference>
<evidence type="ECO:0000256" key="3">
    <source>
        <dbReference type="ARBA" id="ARBA00004322"/>
    </source>
</evidence>
<dbReference type="STRING" id="74557.A0A1W0A540"/>
<evidence type="ECO:0000259" key="11">
    <source>
        <dbReference type="Pfam" id="PF03372"/>
    </source>
</evidence>
<evidence type="ECO:0000313" key="13">
    <source>
        <dbReference type="Proteomes" id="UP000243217"/>
    </source>
</evidence>
<keyword evidence="10" id="KW-0539">Nucleus</keyword>
<accession>A0A1W0A540</accession>
<evidence type="ECO:0000256" key="9">
    <source>
        <dbReference type="ARBA" id="ARBA00023204"/>
    </source>
</evidence>
<keyword evidence="6" id="KW-0227">DNA damage</keyword>
<dbReference type="InterPro" id="IPR005135">
    <property type="entry name" value="Endo/exonuclease/phosphatase"/>
</dbReference>
<keyword evidence="9" id="KW-0234">DNA repair</keyword>
<keyword evidence="8" id="KW-0460">Magnesium</keyword>
<dbReference type="AlphaFoldDB" id="A0A1W0A540"/>
<dbReference type="GO" id="GO:0003697">
    <property type="term" value="F:single-stranded DNA binding"/>
    <property type="evidence" value="ECO:0007669"/>
    <property type="project" value="TreeGrafter"/>
</dbReference>
<protein>
    <recommendedName>
        <fullName evidence="11">Endonuclease/exonuclease/phosphatase domain-containing protein</fullName>
    </recommendedName>
</protein>
<dbReference type="GO" id="GO:0005737">
    <property type="term" value="C:cytoplasm"/>
    <property type="evidence" value="ECO:0007669"/>
    <property type="project" value="TreeGrafter"/>
</dbReference>
<sequence length="332" mass="37625">MKVSKTALEEARKTLKKAPYTIFTRADRSRYIVRDTGIIEELSPLPRSTAAMSTDSPPMRPWDPSRLSIVTWNVWFDPIAQAQRYQALIKEIINQSPDIICLQEVTSNFLEILHSSALIQSEFISSPGPIYPYGCLILARKTLEPEFYDVPLPSRMGRTLVYCEILGPNGNDKSAVGTVHLESLNSRDTRAAQLKVCSEQLKPYSNAILCGDFNFDDTQEWGAWERVITQPLENHVLNEILHDYDDVWSYLHPNERGVTFDGSTNPVCIPEVKEIMRYDRILLKRGDWKAAAINMLGEQPLDATGIKASDHYGLYLECSVKTRSVLNQTTEL</sequence>
<evidence type="ECO:0000256" key="2">
    <source>
        <dbReference type="ARBA" id="ARBA00001946"/>
    </source>
</evidence>
<keyword evidence="13" id="KW-1185">Reference proteome</keyword>
<dbReference type="Gene3D" id="3.60.10.10">
    <property type="entry name" value="Endonuclease/exonuclease/phosphatase"/>
    <property type="match status" value="1"/>
</dbReference>
<evidence type="ECO:0000256" key="6">
    <source>
        <dbReference type="ARBA" id="ARBA00022763"/>
    </source>
</evidence>
<evidence type="ECO:0000256" key="7">
    <source>
        <dbReference type="ARBA" id="ARBA00022801"/>
    </source>
</evidence>
<evidence type="ECO:0000256" key="1">
    <source>
        <dbReference type="ARBA" id="ARBA00001936"/>
    </source>
</evidence>
<dbReference type="EMBL" id="JNBS01000475">
    <property type="protein sequence ID" value="OQS05301.1"/>
    <property type="molecule type" value="Genomic_DNA"/>
</dbReference>
<name>A0A1W0A540_9STRA</name>
<dbReference type="PANTHER" id="PTHR15822:SF4">
    <property type="entry name" value="TYROSYL-DNA PHOSPHODIESTERASE 2"/>
    <property type="match status" value="1"/>
</dbReference>
<gene>
    <name evidence="12" type="ORF">THRCLA_02551</name>
</gene>
<comment type="caution">
    <text evidence="12">The sequence shown here is derived from an EMBL/GenBank/DDBJ whole genome shotgun (WGS) entry which is preliminary data.</text>
</comment>
<dbReference type="GO" id="GO:0004518">
    <property type="term" value="F:nuclease activity"/>
    <property type="evidence" value="ECO:0007669"/>
    <property type="project" value="UniProtKB-KW"/>
</dbReference>
<organism evidence="12 13">
    <name type="scientific">Thraustotheca clavata</name>
    <dbReference type="NCBI Taxonomy" id="74557"/>
    <lineage>
        <taxon>Eukaryota</taxon>
        <taxon>Sar</taxon>
        <taxon>Stramenopiles</taxon>
        <taxon>Oomycota</taxon>
        <taxon>Saprolegniomycetes</taxon>
        <taxon>Saprolegniales</taxon>
        <taxon>Achlyaceae</taxon>
        <taxon>Thraustotheca</taxon>
    </lineage>
</organism>
<dbReference type="PANTHER" id="PTHR15822">
    <property type="entry name" value="TRAF AND TNF RECEPTOR-ASSOCIATED PROTEIN"/>
    <property type="match status" value="1"/>
</dbReference>
<evidence type="ECO:0000256" key="8">
    <source>
        <dbReference type="ARBA" id="ARBA00022842"/>
    </source>
</evidence>
<proteinExistence type="predicted"/>
<dbReference type="GO" id="GO:0046872">
    <property type="term" value="F:metal ion binding"/>
    <property type="evidence" value="ECO:0007669"/>
    <property type="project" value="UniProtKB-KW"/>
</dbReference>
<dbReference type="InterPro" id="IPR036691">
    <property type="entry name" value="Endo/exonu/phosph_ase_sf"/>
</dbReference>
<keyword evidence="5" id="KW-0479">Metal-binding</keyword>
<feature type="domain" description="Endonuclease/exonuclease/phosphatase" evidence="11">
    <location>
        <begin position="70"/>
        <end position="311"/>
    </location>
</feature>
<comment type="subcellular location">
    <subcellularLocation>
        <location evidence="3">Nucleus</location>
        <location evidence="3">PML body</location>
    </subcellularLocation>
</comment>
<keyword evidence="4" id="KW-0540">Nuclease</keyword>